<keyword evidence="6 9" id="KW-0812">Transmembrane</keyword>
<keyword evidence="5 9" id="KW-0169">Cobalamin biosynthesis</keyword>
<evidence type="ECO:0000256" key="1">
    <source>
        <dbReference type="ARBA" id="ARBA00004651"/>
    </source>
</evidence>
<keyword evidence="4 9" id="KW-1003">Cell membrane</keyword>
<evidence type="ECO:0000256" key="4">
    <source>
        <dbReference type="ARBA" id="ARBA00022475"/>
    </source>
</evidence>
<organism evidence="10 11">
    <name type="scientific">Pelomicrobium methylotrophicum</name>
    <dbReference type="NCBI Taxonomy" id="2602750"/>
    <lineage>
        <taxon>Bacteria</taxon>
        <taxon>Pseudomonadati</taxon>
        <taxon>Pseudomonadota</taxon>
        <taxon>Hydrogenophilia</taxon>
        <taxon>Hydrogenophilia incertae sedis</taxon>
        <taxon>Pelomicrobium</taxon>
    </lineage>
</organism>
<keyword evidence="7 9" id="KW-1133">Transmembrane helix</keyword>
<dbReference type="PANTHER" id="PTHR34308">
    <property type="entry name" value="COBALAMIN BIOSYNTHESIS PROTEIN CBIB"/>
    <property type="match status" value="1"/>
</dbReference>
<comment type="caution">
    <text evidence="10">The sequence shown here is derived from an EMBL/GenBank/DDBJ whole genome shotgun (WGS) entry which is preliminary data.</text>
</comment>
<comment type="pathway">
    <text evidence="2 9">Cofactor biosynthesis; adenosylcobalamin biosynthesis.</text>
</comment>
<comment type="similarity">
    <text evidence="3 9">Belongs to the CobD/CbiB family.</text>
</comment>
<dbReference type="InterPro" id="IPR004485">
    <property type="entry name" value="Cobalamin_biosynth_CobD/CbiB"/>
</dbReference>
<dbReference type="GO" id="GO:0048472">
    <property type="term" value="F:threonine-phosphate decarboxylase activity"/>
    <property type="evidence" value="ECO:0007669"/>
    <property type="project" value="InterPro"/>
</dbReference>
<evidence type="ECO:0000256" key="7">
    <source>
        <dbReference type="ARBA" id="ARBA00022989"/>
    </source>
</evidence>
<name>A0A5C7ETK4_9PROT</name>
<protein>
    <recommendedName>
        <fullName evidence="9">Cobalamin biosynthesis protein CobD</fullName>
    </recommendedName>
</protein>
<feature type="transmembrane region" description="Helical" evidence="9">
    <location>
        <begin position="285"/>
        <end position="306"/>
    </location>
</feature>
<keyword evidence="11" id="KW-1185">Reference proteome</keyword>
<sequence length="307" mass="33835">MTLLSLLAALLLDYWRSLERDHAIVAVFGRYADFLEQQFNGGERYQAIVAWIVAVFPALVVVGAVYALLANLSLLLAWAWNVLVLYLTVSLQPGNRTLMAIEKALRRGDEQQARELLGRWRGEAASDLTSGEVARLAIEQGLLEAHRGALAAIFWFVVLPGPVGAVLYRLTALLQSRWARADAQERTPFAAFAAQAFRVLDWLPARLTAGSFAIVGDFEDAVYCWQSQASTWLNRGEGIVLASGAGALGVRLGEPYHRHGELHYRPELGVGDEPDPDAINSARLMIWRTVTLWGGVLVLIAVARWFG</sequence>
<dbReference type="GO" id="GO:0015420">
    <property type="term" value="F:ABC-type vitamin B12 transporter activity"/>
    <property type="evidence" value="ECO:0007669"/>
    <property type="project" value="UniProtKB-UniRule"/>
</dbReference>
<comment type="caution">
    <text evidence="9">Lacks conserved residue(s) required for the propagation of feature annotation.</text>
</comment>
<evidence type="ECO:0000256" key="5">
    <source>
        <dbReference type="ARBA" id="ARBA00022573"/>
    </source>
</evidence>
<evidence type="ECO:0000256" key="3">
    <source>
        <dbReference type="ARBA" id="ARBA00006263"/>
    </source>
</evidence>
<dbReference type="GO" id="GO:0005886">
    <property type="term" value="C:plasma membrane"/>
    <property type="evidence" value="ECO:0007669"/>
    <property type="project" value="UniProtKB-SubCell"/>
</dbReference>
<dbReference type="RefSeq" id="WP_147800855.1">
    <property type="nucleotide sequence ID" value="NZ_VPFL01000024.1"/>
</dbReference>
<comment type="function">
    <text evidence="9">Converts cobyric acid to cobinamide by the addition of aminopropanol on the F carboxylic group.</text>
</comment>
<keyword evidence="8 9" id="KW-0472">Membrane</keyword>
<accession>A0A5C7ETK4</accession>
<evidence type="ECO:0000256" key="2">
    <source>
        <dbReference type="ARBA" id="ARBA00004953"/>
    </source>
</evidence>
<dbReference type="UniPathway" id="UPA00148"/>
<evidence type="ECO:0000256" key="6">
    <source>
        <dbReference type="ARBA" id="ARBA00022692"/>
    </source>
</evidence>
<dbReference type="GO" id="GO:0009236">
    <property type="term" value="P:cobalamin biosynthetic process"/>
    <property type="evidence" value="ECO:0007669"/>
    <property type="project" value="UniProtKB-UniRule"/>
</dbReference>
<evidence type="ECO:0000313" key="11">
    <source>
        <dbReference type="Proteomes" id="UP000321201"/>
    </source>
</evidence>
<dbReference type="OrthoDB" id="8533534at2"/>
<reference evidence="10 11" key="1">
    <citation type="submission" date="2019-08" db="EMBL/GenBank/DDBJ databases">
        <title>Pelomicrobium methylotrophicum gen. nov., sp. nov. a moderately thermophilic, facultatively anaerobic, lithoautotrophic and methylotrophic bacterium isolated from a terrestrial mud volcano.</title>
        <authorList>
            <person name="Slobodkina G.B."/>
            <person name="Merkel A.Y."/>
            <person name="Slobodkin A.I."/>
        </authorList>
    </citation>
    <scope>NUCLEOTIDE SEQUENCE [LARGE SCALE GENOMIC DNA]</scope>
    <source>
        <strain evidence="10 11">SM250</strain>
    </source>
</reference>
<proteinExistence type="inferred from homology"/>
<feature type="transmembrane region" description="Helical" evidence="9">
    <location>
        <begin position="72"/>
        <end position="89"/>
    </location>
</feature>
<dbReference type="EMBL" id="VPFL01000024">
    <property type="protein sequence ID" value="TXF10682.1"/>
    <property type="molecule type" value="Genomic_DNA"/>
</dbReference>
<dbReference type="FunCoup" id="A0A5C7ETK4">
    <property type="interactions" value="15"/>
</dbReference>
<comment type="subcellular location">
    <subcellularLocation>
        <location evidence="1 9">Cell membrane</location>
        <topology evidence="1 9">Multi-pass membrane protein</topology>
    </subcellularLocation>
</comment>
<feature type="transmembrane region" description="Helical" evidence="9">
    <location>
        <begin position="149"/>
        <end position="170"/>
    </location>
</feature>
<evidence type="ECO:0000313" key="10">
    <source>
        <dbReference type="EMBL" id="TXF10682.1"/>
    </source>
</evidence>
<dbReference type="InParanoid" id="A0A5C7ETK4"/>
<dbReference type="NCBIfam" id="NF005792">
    <property type="entry name" value="PRK07630.1"/>
    <property type="match status" value="1"/>
</dbReference>
<dbReference type="PANTHER" id="PTHR34308:SF1">
    <property type="entry name" value="COBALAMIN BIOSYNTHESIS PROTEIN CBIB"/>
    <property type="match status" value="1"/>
</dbReference>
<dbReference type="AlphaFoldDB" id="A0A5C7ETK4"/>
<feature type="transmembrane region" description="Helical" evidence="9">
    <location>
        <begin position="44"/>
        <end position="65"/>
    </location>
</feature>
<dbReference type="HAMAP" id="MF_00024">
    <property type="entry name" value="CobD_CbiB"/>
    <property type="match status" value="1"/>
</dbReference>
<dbReference type="Proteomes" id="UP000321201">
    <property type="component" value="Unassembled WGS sequence"/>
</dbReference>
<gene>
    <name evidence="9" type="primary">cobD</name>
    <name evidence="10" type="ORF">FR698_14165</name>
</gene>
<evidence type="ECO:0000256" key="8">
    <source>
        <dbReference type="ARBA" id="ARBA00023136"/>
    </source>
</evidence>
<evidence type="ECO:0000256" key="9">
    <source>
        <dbReference type="HAMAP-Rule" id="MF_00024"/>
    </source>
</evidence>
<dbReference type="Pfam" id="PF03186">
    <property type="entry name" value="CobD_Cbib"/>
    <property type="match status" value="1"/>
</dbReference>